<dbReference type="SUPFAM" id="SSF52172">
    <property type="entry name" value="CheY-like"/>
    <property type="match status" value="1"/>
</dbReference>
<protein>
    <submittedName>
        <fullName evidence="8">Two-component system, NarL family, response regulator EvgA</fullName>
    </submittedName>
</protein>
<reference evidence="8 9" key="1">
    <citation type="submission" date="2013-06" db="EMBL/GenBank/DDBJ databases">
        <title>The Genome Sequence of Acinetobacter gyllenbergii CIP 110306.</title>
        <authorList>
            <consortium name="The Broad Institute Genome Sequencing Platform"/>
            <consortium name="The Broad Institute Genome Sequencing Center for Infectious Disease"/>
            <person name="Cerqueira G."/>
            <person name="Feldgarden M."/>
            <person name="Courvalin P."/>
            <person name="Perichon B."/>
            <person name="Grillot-Courvalin C."/>
            <person name="Clermont D."/>
            <person name="Rocha E."/>
            <person name="Yoon E.-J."/>
            <person name="Nemec A."/>
            <person name="Young S.K."/>
            <person name="Zeng Q."/>
            <person name="Gargeya S."/>
            <person name="Fitzgerald M."/>
            <person name="Abouelleil A."/>
            <person name="Alvarado L."/>
            <person name="Berlin A.M."/>
            <person name="Chapman S.B."/>
            <person name="Dewar J."/>
            <person name="Goldberg J."/>
            <person name="Griggs A."/>
            <person name="Gujja S."/>
            <person name="Hansen M."/>
            <person name="Howarth C."/>
            <person name="Imamovic A."/>
            <person name="Larimer J."/>
            <person name="McCowan C."/>
            <person name="Murphy C."/>
            <person name="Pearson M."/>
            <person name="Priest M."/>
            <person name="Roberts A."/>
            <person name="Saif S."/>
            <person name="Shea T."/>
            <person name="Sykes S."/>
            <person name="Wortman J."/>
            <person name="Nusbaum C."/>
            <person name="Birren B."/>
        </authorList>
    </citation>
    <scope>NUCLEOTIDE SEQUENCE [LARGE SCALE GENOMIC DNA]</scope>
    <source>
        <strain evidence="8 9">CIP 110306</strain>
    </source>
</reference>
<dbReference type="PROSITE" id="PS00622">
    <property type="entry name" value="HTH_LUXR_1"/>
    <property type="match status" value="1"/>
</dbReference>
<dbReference type="GO" id="GO:0006355">
    <property type="term" value="P:regulation of DNA-templated transcription"/>
    <property type="evidence" value="ECO:0007669"/>
    <property type="project" value="InterPro"/>
</dbReference>
<dbReference type="PROSITE" id="PS50043">
    <property type="entry name" value="HTH_LUXR_2"/>
    <property type="match status" value="1"/>
</dbReference>
<keyword evidence="3" id="KW-0238">DNA-binding</keyword>
<keyword evidence="4" id="KW-0804">Transcription</keyword>
<name>A0A829HFZ1_9GAMM</name>
<dbReference type="RefSeq" id="WP_016542045.1">
    <property type="nucleotide sequence ID" value="NZ_ASQH01000014.1"/>
</dbReference>
<accession>A0A829HFZ1</accession>
<dbReference type="PANTHER" id="PTHR43214">
    <property type="entry name" value="TWO-COMPONENT RESPONSE REGULATOR"/>
    <property type="match status" value="1"/>
</dbReference>
<organism evidence="8 9">
    <name type="scientific">Acinetobacter gyllenbergii CIP 110306 = MTCC 11365</name>
    <dbReference type="NCBI Taxonomy" id="1217657"/>
    <lineage>
        <taxon>Bacteria</taxon>
        <taxon>Pseudomonadati</taxon>
        <taxon>Pseudomonadota</taxon>
        <taxon>Gammaproteobacteria</taxon>
        <taxon>Moraxellales</taxon>
        <taxon>Moraxellaceae</taxon>
        <taxon>Acinetobacter</taxon>
    </lineage>
</organism>
<dbReference type="EMBL" id="ATGG01000027">
    <property type="protein sequence ID" value="EPF75043.1"/>
    <property type="molecule type" value="Genomic_DNA"/>
</dbReference>
<dbReference type="Proteomes" id="UP000014523">
    <property type="component" value="Unassembled WGS sequence"/>
</dbReference>
<evidence type="ECO:0000259" key="6">
    <source>
        <dbReference type="PROSITE" id="PS50043"/>
    </source>
</evidence>
<dbReference type="CDD" id="cd06170">
    <property type="entry name" value="LuxR_C_like"/>
    <property type="match status" value="1"/>
</dbReference>
<evidence type="ECO:0000256" key="2">
    <source>
        <dbReference type="ARBA" id="ARBA00023015"/>
    </source>
</evidence>
<dbReference type="AlphaFoldDB" id="A0A829HFZ1"/>
<dbReference type="GO" id="GO:0003677">
    <property type="term" value="F:DNA binding"/>
    <property type="evidence" value="ECO:0007669"/>
    <property type="project" value="UniProtKB-KW"/>
</dbReference>
<dbReference type="Gene3D" id="1.10.10.10">
    <property type="entry name" value="Winged helix-like DNA-binding domain superfamily/Winged helix DNA-binding domain"/>
    <property type="match status" value="1"/>
</dbReference>
<dbReference type="PROSITE" id="PS50110">
    <property type="entry name" value="RESPONSE_REGULATORY"/>
    <property type="match status" value="1"/>
</dbReference>
<dbReference type="Pfam" id="PF00072">
    <property type="entry name" value="Response_reg"/>
    <property type="match status" value="1"/>
</dbReference>
<dbReference type="PANTHER" id="PTHR43214:SF41">
    <property type="entry name" value="NITRATE_NITRITE RESPONSE REGULATOR PROTEIN NARP"/>
    <property type="match status" value="1"/>
</dbReference>
<dbReference type="SMART" id="SM00448">
    <property type="entry name" value="REC"/>
    <property type="match status" value="1"/>
</dbReference>
<evidence type="ECO:0000313" key="9">
    <source>
        <dbReference type="Proteomes" id="UP000014523"/>
    </source>
</evidence>
<keyword evidence="9" id="KW-1185">Reference proteome</keyword>
<evidence type="ECO:0000256" key="3">
    <source>
        <dbReference type="ARBA" id="ARBA00023125"/>
    </source>
</evidence>
<dbReference type="SMART" id="SM00421">
    <property type="entry name" value="HTH_LUXR"/>
    <property type="match status" value="1"/>
</dbReference>
<dbReference type="InterPro" id="IPR058245">
    <property type="entry name" value="NreC/VraR/RcsB-like_REC"/>
</dbReference>
<dbReference type="GO" id="GO:0000160">
    <property type="term" value="P:phosphorelay signal transduction system"/>
    <property type="evidence" value="ECO:0007669"/>
    <property type="project" value="InterPro"/>
</dbReference>
<sequence length="211" mass="23751">MQNVLIVDDHPVARFAVRMLLEKEGMTVVAETGDGLDAVSLIKQLRPDLVVIDIDMPSLNGIEVVQRLRKNGYQGGMLMLSGKDDDHYIKRCASAGADGFISKKNQIIELHDAIRALRGGYGYFPRSLARFHAVDATLNDTEIEKNKIAELSTKELQVLLYLAKGEKVIDIGVLMHISDKTVSTYKSRMMQKLELKNMMELYDFAQRNHLD</sequence>
<dbReference type="InterPro" id="IPR016032">
    <property type="entry name" value="Sig_transdc_resp-reg_C-effctor"/>
</dbReference>
<keyword evidence="2" id="KW-0805">Transcription regulation</keyword>
<comment type="caution">
    <text evidence="8">The sequence shown here is derived from an EMBL/GenBank/DDBJ whole genome shotgun (WGS) entry which is preliminary data.</text>
</comment>
<dbReference type="InterPro" id="IPR001789">
    <property type="entry name" value="Sig_transdc_resp-reg_receiver"/>
</dbReference>
<dbReference type="InterPro" id="IPR039420">
    <property type="entry name" value="WalR-like"/>
</dbReference>
<keyword evidence="1 5" id="KW-0597">Phosphoprotein</keyword>
<dbReference type="InterPro" id="IPR036388">
    <property type="entry name" value="WH-like_DNA-bd_sf"/>
</dbReference>
<gene>
    <name evidence="8" type="ORF">F957_03239</name>
</gene>
<feature type="domain" description="HTH luxR-type" evidence="6">
    <location>
        <begin position="144"/>
        <end position="209"/>
    </location>
</feature>
<evidence type="ECO:0000313" key="8">
    <source>
        <dbReference type="EMBL" id="EPF75043.1"/>
    </source>
</evidence>
<proteinExistence type="predicted"/>
<evidence type="ECO:0000256" key="1">
    <source>
        <dbReference type="ARBA" id="ARBA00022553"/>
    </source>
</evidence>
<dbReference type="Gene3D" id="3.40.50.2300">
    <property type="match status" value="1"/>
</dbReference>
<dbReference type="InterPro" id="IPR000792">
    <property type="entry name" value="Tscrpt_reg_LuxR_C"/>
</dbReference>
<dbReference type="SUPFAM" id="SSF46894">
    <property type="entry name" value="C-terminal effector domain of the bipartite response regulators"/>
    <property type="match status" value="1"/>
</dbReference>
<feature type="modified residue" description="4-aspartylphosphate" evidence="5">
    <location>
        <position position="53"/>
    </location>
</feature>
<dbReference type="CDD" id="cd17535">
    <property type="entry name" value="REC_NarL-like"/>
    <property type="match status" value="1"/>
</dbReference>
<dbReference type="Pfam" id="PF00196">
    <property type="entry name" value="GerE"/>
    <property type="match status" value="1"/>
</dbReference>
<evidence type="ECO:0000259" key="7">
    <source>
        <dbReference type="PROSITE" id="PS50110"/>
    </source>
</evidence>
<dbReference type="InterPro" id="IPR011006">
    <property type="entry name" value="CheY-like_superfamily"/>
</dbReference>
<evidence type="ECO:0000256" key="4">
    <source>
        <dbReference type="ARBA" id="ARBA00023163"/>
    </source>
</evidence>
<dbReference type="PRINTS" id="PR00038">
    <property type="entry name" value="HTHLUXR"/>
</dbReference>
<dbReference type="GeneID" id="99062061"/>
<feature type="domain" description="Response regulatory" evidence="7">
    <location>
        <begin position="3"/>
        <end position="118"/>
    </location>
</feature>
<evidence type="ECO:0000256" key="5">
    <source>
        <dbReference type="PROSITE-ProRule" id="PRU00169"/>
    </source>
</evidence>